<gene>
    <name evidence="2" type="ORF">RD1301_v1_1640006</name>
</gene>
<dbReference type="PROSITE" id="PS00455">
    <property type="entry name" value="AMP_BINDING"/>
    <property type="match status" value="1"/>
</dbReference>
<dbReference type="InterPro" id="IPR020845">
    <property type="entry name" value="AMP-binding_CS"/>
</dbReference>
<dbReference type="AlphaFoldDB" id="A0A0S4XDE2"/>
<dbReference type="GO" id="GO:0004467">
    <property type="term" value="F:long-chain fatty acid-CoA ligase activity"/>
    <property type="evidence" value="ECO:0007669"/>
    <property type="project" value="UniProtKB-EC"/>
</dbReference>
<sequence>MTRPHFRFWPRRLPTHITAPQTSLWFNLEVSARRYPDKDAIVFYGRHVRYRELHDDALAVAGWLQQMAGVGKGDRVLLYMQNCPQFVAAYYGILRADAVVVPVNPMNRPEEFKHYITDAGASVVICSDDLAANVTAANADLPQAQRVRHPLATSYADALPATCDHSEDVPPAWLTAAHPPQPGAVAWKDALAQRLVPGPHTAGPDDLAVMPYTSGTTGFPKGCMHPHRTVMHNVVAVSYTHLTLPTKA</sequence>
<organism evidence="2">
    <name type="scientific">Ralstonia solanacearum</name>
    <name type="common">Pseudomonas solanacearum</name>
    <dbReference type="NCBI Taxonomy" id="305"/>
    <lineage>
        <taxon>Bacteria</taxon>
        <taxon>Pseudomonadati</taxon>
        <taxon>Pseudomonadota</taxon>
        <taxon>Betaproteobacteria</taxon>
        <taxon>Burkholderiales</taxon>
        <taxon>Burkholderiaceae</taxon>
        <taxon>Ralstonia</taxon>
        <taxon>Ralstonia solanacearum species complex</taxon>
    </lineage>
</organism>
<dbReference type="InterPro" id="IPR000873">
    <property type="entry name" value="AMP-dep_synth/lig_dom"/>
</dbReference>
<dbReference type="Pfam" id="PF00501">
    <property type="entry name" value="AMP-binding"/>
    <property type="match status" value="1"/>
</dbReference>
<dbReference type="Gene3D" id="3.40.50.980">
    <property type="match status" value="1"/>
</dbReference>
<reference evidence="2" key="1">
    <citation type="submission" date="2015-10" db="EMBL/GenBank/DDBJ databases">
        <authorList>
            <person name="Gilbert D.G."/>
        </authorList>
    </citation>
    <scope>NUCLEOTIDE SEQUENCE</scope>
    <source>
        <strain evidence="2">Phyl III-seqv23</strain>
    </source>
</reference>
<dbReference type="PANTHER" id="PTHR43767">
    <property type="entry name" value="LONG-CHAIN-FATTY-ACID--COA LIGASE"/>
    <property type="match status" value="1"/>
</dbReference>
<evidence type="ECO:0000313" key="2">
    <source>
        <dbReference type="EMBL" id="CUV61664.1"/>
    </source>
</evidence>
<protein>
    <submittedName>
        <fullName evidence="2">Long-chain-fatty-acid--CoA ligase</fullName>
        <ecNumber evidence="2">6.2.1.3</ecNumber>
    </submittedName>
</protein>
<evidence type="ECO:0000259" key="1">
    <source>
        <dbReference type="Pfam" id="PF00501"/>
    </source>
</evidence>
<dbReference type="EMBL" id="LN899822">
    <property type="protein sequence ID" value="CUV61664.1"/>
    <property type="molecule type" value="Genomic_DNA"/>
</dbReference>
<name>A0A0S4XDE2_RALSL</name>
<dbReference type="EC" id="6.2.1.3" evidence="2"/>
<dbReference type="SUPFAM" id="SSF56801">
    <property type="entry name" value="Acetyl-CoA synthetase-like"/>
    <property type="match status" value="1"/>
</dbReference>
<proteinExistence type="predicted"/>
<keyword evidence="2" id="KW-0436">Ligase</keyword>
<accession>A0A0S4XDE2</accession>
<dbReference type="PANTHER" id="PTHR43767:SF1">
    <property type="entry name" value="NONRIBOSOMAL PEPTIDE SYNTHASE PES1 (EUROFUNG)-RELATED"/>
    <property type="match status" value="1"/>
</dbReference>
<feature type="domain" description="AMP-dependent synthetase/ligase" evidence="1">
    <location>
        <begin position="29"/>
        <end position="238"/>
    </location>
</feature>
<dbReference type="InterPro" id="IPR050237">
    <property type="entry name" value="ATP-dep_AMP-bd_enzyme"/>
</dbReference>